<evidence type="ECO:0000256" key="1">
    <source>
        <dbReference type="SAM" id="Coils"/>
    </source>
</evidence>
<keyword evidence="4" id="KW-1185">Reference proteome</keyword>
<evidence type="ECO:0000313" key="3">
    <source>
        <dbReference type="EMBL" id="GAU18426.1"/>
    </source>
</evidence>
<feature type="compositionally biased region" description="Basic and acidic residues" evidence="2">
    <location>
        <begin position="292"/>
        <end position="306"/>
    </location>
</feature>
<dbReference type="OrthoDB" id="1913411at2759"/>
<sequence>MTLGQSNASHDNVPNSNQQQQTSMFQWPYYTSQNATQAPWQQLPLPQQGHVFWPQLFGANIPPIFQTFNANGLQANPIVPEATSSTTQHLVPNMSYHVGYTFPGSLAPWNQSSCLAQMNQLQHPYVPNFAEAQSTETAKLWSMVNKLQAEVSDYKARLTKLEEEVSSLKKHKVEKPINEIVSTIPVGTGQPRKRGRPSKKPSTSINALHESQLAQGRKPALSKPQFEINSPIFKTVVLKKVENKEIPTHSANHIGNTSNVNLERNYRTPYKDSARHVLNATHQQGGNITHGRNFENEKNASKEQKDGTVGSTEDENEEETGDEEGTSSSA</sequence>
<feature type="region of interest" description="Disordered" evidence="2">
    <location>
        <begin position="282"/>
        <end position="330"/>
    </location>
</feature>
<dbReference type="Proteomes" id="UP000242715">
    <property type="component" value="Unassembled WGS sequence"/>
</dbReference>
<dbReference type="AlphaFoldDB" id="A0A2Z6LPN8"/>
<accession>A0A2Z6LPN8</accession>
<protein>
    <submittedName>
        <fullName evidence="3">Uncharacterized protein</fullName>
    </submittedName>
</protein>
<evidence type="ECO:0000313" key="4">
    <source>
        <dbReference type="Proteomes" id="UP000242715"/>
    </source>
</evidence>
<feature type="compositionally biased region" description="Acidic residues" evidence="2">
    <location>
        <begin position="312"/>
        <end position="330"/>
    </location>
</feature>
<evidence type="ECO:0000256" key="2">
    <source>
        <dbReference type="SAM" id="MobiDB-lite"/>
    </source>
</evidence>
<keyword evidence="1" id="KW-0175">Coiled coil</keyword>
<feature type="coiled-coil region" evidence="1">
    <location>
        <begin position="144"/>
        <end position="171"/>
    </location>
</feature>
<name>A0A2Z6LPN8_TRISU</name>
<organism evidence="3 4">
    <name type="scientific">Trifolium subterraneum</name>
    <name type="common">Subterranean clover</name>
    <dbReference type="NCBI Taxonomy" id="3900"/>
    <lineage>
        <taxon>Eukaryota</taxon>
        <taxon>Viridiplantae</taxon>
        <taxon>Streptophyta</taxon>
        <taxon>Embryophyta</taxon>
        <taxon>Tracheophyta</taxon>
        <taxon>Spermatophyta</taxon>
        <taxon>Magnoliopsida</taxon>
        <taxon>eudicotyledons</taxon>
        <taxon>Gunneridae</taxon>
        <taxon>Pentapetalae</taxon>
        <taxon>rosids</taxon>
        <taxon>fabids</taxon>
        <taxon>Fabales</taxon>
        <taxon>Fabaceae</taxon>
        <taxon>Papilionoideae</taxon>
        <taxon>50 kb inversion clade</taxon>
        <taxon>NPAAA clade</taxon>
        <taxon>Hologalegina</taxon>
        <taxon>IRL clade</taxon>
        <taxon>Trifolieae</taxon>
        <taxon>Trifolium</taxon>
    </lineage>
</organism>
<gene>
    <name evidence="3" type="ORF">TSUD_231640</name>
</gene>
<proteinExistence type="predicted"/>
<reference evidence="4" key="1">
    <citation type="journal article" date="2017" name="Front. Plant Sci.">
        <title>Climate Clever Clovers: New Paradigm to Reduce the Environmental Footprint of Ruminants by Breeding Low Methanogenic Forages Utilizing Haplotype Variation.</title>
        <authorList>
            <person name="Kaur P."/>
            <person name="Appels R."/>
            <person name="Bayer P.E."/>
            <person name="Keeble-Gagnere G."/>
            <person name="Wang J."/>
            <person name="Hirakawa H."/>
            <person name="Shirasawa K."/>
            <person name="Vercoe P."/>
            <person name="Stefanova K."/>
            <person name="Durmic Z."/>
            <person name="Nichols P."/>
            <person name="Revell C."/>
            <person name="Isobe S.N."/>
            <person name="Edwards D."/>
            <person name="Erskine W."/>
        </authorList>
    </citation>
    <scope>NUCLEOTIDE SEQUENCE [LARGE SCALE GENOMIC DNA]</scope>
    <source>
        <strain evidence="4">cv. Daliak</strain>
    </source>
</reference>
<dbReference type="EMBL" id="DF973183">
    <property type="protein sequence ID" value="GAU18426.1"/>
    <property type="molecule type" value="Genomic_DNA"/>
</dbReference>
<feature type="region of interest" description="Disordered" evidence="2">
    <location>
        <begin position="184"/>
        <end position="205"/>
    </location>
</feature>